<comment type="caution">
    <text evidence="3">The sequence shown here is derived from an EMBL/GenBank/DDBJ whole genome shotgun (WGS) entry which is preliminary data.</text>
</comment>
<evidence type="ECO:0000259" key="2">
    <source>
        <dbReference type="Pfam" id="PF04773"/>
    </source>
</evidence>
<evidence type="ECO:0000313" key="4">
    <source>
        <dbReference type="Proteomes" id="UP000269669"/>
    </source>
</evidence>
<dbReference type="AlphaFoldDB" id="A0A428MR57"/>
<dbReference type="Pfam" id="PF20245">
    <property type="entry name" value="DUF6600"/>
    <property type="match status" value="1"/>
</dbReference>
<keyword evidence="4" id="KW-1185">Reference proteome</keyword>
<dbReference type="RefSeq" id="WP_185827372.1">
    <property type="nucleotide sequence ID" value="NZ_RSDW01000001.1"/>
</dbReference>
<sequence>MGLRLGQSWIVRVGVLCLWLVGAASAVLAYDTPPQRAARLSYLQGSVSVDHIDNTGAEPAQVNMPLVQGLRLTTGDDGQAEIEFEDGSVIRMTPNSSLNLNNLSVDGSADFHTQIALTRGLVYAELRSAPKYSYRIYAGGDVISPEENVTVRINLDEPPAKIAVMTGSAHVERAPSAEGEGGYRVDVRAGETFAADVSDYSRYYLTHELLPDSWDSWNEERDQAAVDQTANQTTVRDNFAGDQGYGWSDLDANGSWYDVPGQGQVWQPEVAADPDFDPYGYGSWVWSPGAGYVWASGYDWGWTPYRCGNWSYWGGFGWGWAPGANCGFGPTFINTVYVINILRPPFGYHPHPMPIRGPGGVHPIVPVRPARIPTVPLDETRVARTIAGHTVEPMRPIGNAYTSRGGSAVGASLARDFPVDRVNHQPVMGNTLSSTQAGTSARGEWRGSMAYRSNDGSTHVPGQPARPMPPGVPAAHPSQGQVEPYRTAPRSYESAPRSMALPPSRSMVPPPSLPRPTYTPAPHPSYSPAPHPSYSPPASHPAPSAPATAPRSR</sequence>
<organism evidence="3 4">
    <name type="scientific">Edaphobacter aggregans</name>
    <dbReference type="NCBI Taxonomy" id="570835"/>
    <lineage>
        <taxon>Bacteria</taxon>
        <taxon>Pseudomonadati</taxon>
        <taxon>Acidobacteriota</taxon>
        <taxon>Terriglobia</taxon>
        <taxon>Terriglobales</taxon>
        <taxon>Acidobacteriaceae</taxon>
        <taxon>Edaphobacter</taxon>
    </lineage>
</organism>
<dbReference type="PANTHER" id="PTHR38731">
    <property type="entry name" value="LIPL45-RELATED LIPOPROTEIN-RELATED"/>
    <property type="match status" value="1"/>
</dbReference>
<gene>
    <name evidence="3" type="ORF">EDE15_5045</name>
</gene>
<dbReference type="Proteomes" id="UP000269669">
    <property type="component" value="Unassembled WGS sequence"/>
</dbReference>
<protein>
    <submittedName>
        <fullName evidence="3">FecR family protein</fullName>
    </submittedName>
</protein>
<evidence type="ECO:0000256" key="1">
    <source>
        <dbReference type="SAM" id="MobiDB-lite"/>
    </source>
</evidence>
<dbReference type="PANTHER" id="PTHR38731:SF3">
    <property type="entry name" value="BLL6125 PROTEIN"/>
    <property type="match status" value="1"/>
</dbReference>
<dbReference type="InterPro" id="IPR006860">
    <property type="entry name" value="FecR"/>
</dbReference>
<dbReference type="InterPro" id="IPR046535">
    <property type="entry name" value="DUF6600"/>
</dbReference>
<evidence type="ECO:0000313" key="3">
    <source>
        <dbReference type="EMBL" id="RSL19379.1"/>
    </source>
</evidence>
<feature type="compositionally biased region" description="Pro residues" evidence="1">
    <location>
        <begin position="508"/>
        <end position="544"/>
    </location>
</feature>
<dbReference type="EMBL" id="RSDW01000001">
    <property type="protein sequence ID" value="RSL19379.1"/>
    <property type="molecule type" value="Genomic_DNA"/>
</dbReference>
<feature type="domain" description="FecR protein" evidence="2">
    <location>
        <begin position="72"/>
        <end position="169"/>
    </location>
</feature>
<dbReference type="Pfam" id="PF04773">
    <property type="entry name" value="FecR"/>
    <property type="match status" value="1"/>
</dbReference>
<feature type="region of interest" description="Disordered" evidence="1">
    <location>
        <begin position="449"/>
        <end position="553"/>
    </location>
</feature>
<name>A0A428MR57_9BACT</name>
<proteinExistence type="predicted"/>
<accession>A0A428MR57</accession>
<reference evidence="3 4" key="1">
    <citation type="submission" date="2018-12" db="EMBL/GenBank/DDBJ databases">
        <title>Sequencing of bacterial isolates from soil warming experiment in Harvard Forest, Massachusetts, USA.</title>
        <authorList>
            <person name="Deangelis K."/>
        </authorList>
    </citation>
    <scope>NUCLEOTIDE SEQUENCE [LARGE SCALE GENOMIC DNA]</scope>
    <source>
        <strain evidence="3 4">EB153</strain>
    </source>
</reference>